<dbReference type="SMART" id="SM00490">
    <property type="entry name" value="HELICc"/>
    <property type="match status" value="1"/>
</dbReference>
<evidence type="ECO:0000259" key="10">
    <source>
        <dbReference type="PROSITE" id="PS51194"/>
    </source>
</evidence>
<dbReference type="SUPFAM" id="SSF52540">
    <property type="entry name" value="P-loop containing nucleoside triphosphate hydrolases"/>
    <property type="match status" value="1"/>
</dbReference>
<feature type="non-terminal residue" evidence="11">
    <location>
        <position position="1"/>
    </location>
</feature>
<dbReference type="SMART" id="SM00487">
    <property type="entry name" value="DEXDc"/>
    <property type="match status" value="1"/>
</dbReference>
<organism evidence="12">
    <name type="scientific">Naegleria gruberi</name>
    <name type="common">Amoeba</name>
    <dbReference type="NCBI Taxonomy" id="5762"/>
    <lineage>
        <taxon>Eukaryota</taxon>
        <taxon>Discoba</taxon>
        <taxon>Heterolobosea</taxon>
        <taxon>Tetramitia</taxon>
        <taxon>Eutetramitia</taxon>
        <taxon>Vahlkampfiidae</taxon>
        <taxon>Naegleria</taxon>
    </lineage>
</organism>
<evidence type="ECO:0000313" key="12">
    <source>
        <dbReference type="Proteomes" id="UP000006671"/>
    </source>
</evidence>
<feature type="domain" description="Helicase ATP-binding" evidence="9">
    <location>
        <begin position="18"/>
        <end position="198"/>
    </location>
</feature>
<gene>
    <name evidence="11" type="ORF">NAEGRDRAFT_947</name>
</gene>
<dbReference type="STRING" id="5762.D2UY21"/>
<keyword evidence="2 6" id="KW-0378">Hydrolase</keyword>
<dbReference type="OrthoDB" id="4310724at2759"/>
<dbReference type="InterPro" id="IPR000629">
    <property type="entry name" value="RNA-helicase_DEAD-box_CS"/>
</dbReference>
<dbReference type="CDD" id="cd18787">
    <property type="entry name" value="SF2_C_DEAD"/>
    <property type="match status" value="1"/>
</dbReference>
<dbReference type="VEuPathDB" id="AmoebaDB:NAEGRDRAFT_947"/>
<dbReference type="GO" id="GO:0003723">
    <property type="term" value="F:RNA binding"/>
    <property type="evidence" value="ECO:0007669"/>
    <property type="project" value="UniProtKB-UniRule"/>
</dbReference>
<feature type="non-terminal residue" evidence="11">
    <location>
        <position position="460"/>
    </location>
</feature>
<dbReference type="GeneID" id="8863955"/>
<dbReference type="Pfam" id="PF00270">
    <property type="entry name" value="DEAD"/>
    <property type="match status" value="1"/>
</dbReference>
<keyword evidence="4 6" id="KW-0067">ATP-binding</keyword>
<dbReference type="KEGG" id="ngr:NAEGRDRAFT_947"/>
<dbReference type="GO" id="GO:0016787">
    <property type="term" value="F:hydrolase activity"/>
    <property type="evidence" value="ECO:0007669"/>
    <property type="project" value="UniProtKB-KW"/>
</dbReference>
<dbReference type="PROSITE" id="PS51192">
    <property type="entry name" value="HELICASE_ATP_BIND_1"/>
    <property type="match status" value="1"/>
</dbReference>
<keyword evidence="1 6" id="KW-0547">Nucleotide-binding</keyword>
<protein>
    <recommendedName>
        <fullName evidence="7">ATP-dependent RNA helicase</fullName>
        <ecNumber evidence="7">3.6.4.13</ecNumber>
    </recommendedName>
</protein>
<evidence type="ECO:0000256" key="8">
    <source>
        <dbReference type="SAM" id="Coils"/>
    </source>
</evidence>
<evidence type="ECO:0000256" key="5">
    <source>
        <dbReference type="ARBA" id="ARBA00022884"/>
    </source>
</evidence>
<proteinExistence type="inferred from homology"/>
<comment type="domain">
    <text evidence="7">The Q motif is unique to and characteristic of the DEAD box family of RNA helicases and controls ATP binding and hydrolysis.</text>
</comment>
<evidence type="ECO:0000259" key="9">
    <source>
        <dbReference type="PROSITE" id="PS51192"/>
    </source>
</evidence>
<dbReference type="InterPro" id="IPR027417">
    <property type="entry name" value="P-loop_NTPase"/>
</dbReference>
<evidence type="ECO:0000256" key="7">
    <source>
        <dbReference type="RuleBase" id="RU365068"/>
    </source>
</evidence>
<name>D2UY21_NAEGR</name>
<keyword evidence="8" id="KW-0175">Coiled coil</keyword>
<dbReference type="InParanoid" id="D2UY21"/>
<dbReference type="PANTHER" id="PTHR24031">
    <property type="entry name" value="RNA HELICASE"/>
    <property type="match status" value="1"/>
</dbReference>
<dbReference type="OMA" id="RIWYFME"/>
<comment type="catalytic activity">
    <reaction evidence="7">
        <text>ATP + H2O = ADP + phosphate + H(+)</text>
        <dbReference type="Rhea" id="RHEA:13065"/>
        <dbReference type="ChEBI" id="CHEBI:15377"/>
        <dbReference type="ChEBI" id="CHEBI:15378"/>
        <dbReference type="ChEBI" id="CHEBI:30616"/>
        <dbReference type="ChEBI" id="CHEBI:43474"/>
        <dbReference type="ChEBI" id="CHEBI:456216"/>
        <dbReference type="EC" id="3.6.4.13"/>
    </reaction>
</comment>
<dbReference type="InterPro" id="IPR011545">
    <property type="entry name" value="DEAD/DEAH_box_helicase_dom"/>
</dbReference>
<sequence>LYRLGFYKPTPIQEESIPKAIGQQADILAAAETGSGKTLAFVLPIIDELMKLKENEPAQQVKDDESRTDMFQLRSLILLPTRELALQVCSHIEAVIRNTSLKVVGLVGGLNEEKQIREIHVQKPDIIVATPGRYWFYIDKGMFASNSILGLRFLVIDEADRMVADAHFFELQSILRYITIERFKRNYINQKEEEQVEIPQEQDAEHKKKEKETKTQKIIQKILAILDMKNPVMVDLTTSNLLAHTLQEAFIQSTREDKVLYLYYFLTIYSGRTVVFTNNIKVVRFIGNILKELFNKGPNAKQTSITIVSLHGKMDQQSRFKNLEKFKKAENSILITTDVFARGIDIPDVENVVHFNIPIDTKTYIHRCGRSGRAGKQGFSLAIVSPEERKSFYHILRDTRGEGSEMPPFPMSHPDLLEVLRKRVNLAIEIEKLEERKAARTQEQDWFTKQAAAMDIDLDE</sequence>
<feature type="coiled-coil region" evidence="8">
    <location>
        <begin position="416"/>
        <end position="443"/>
    </location>
</feature>
<evidence type="ECO:0000256" key="3">
    <source>
        <dbReference type="ARBA" id="ARBA00022806"/>
    </source>
</evidence>
<evidence type="ECO:0000256" key="2">
    <source>
        <dbReference type="ARBA" id="ARBA00022801"/>
    </source>
</evidence>
<keyword evidence="5 7" id="KW-0694">RNA-binding</keyword>
<dbReference type="Gene3D" id="3.40.50.300">
    <property type="entry name" value="P-loop containing nucleotide triphosphate hydrolases"/>
    <property type="match status" value="2"/>
</dbReference>
<dbReference type="InterPro" id="IPR001650">
    <property type="entry name" value="Helicase_C-like"/>
</dbReference>
<dbReference type="InterPro" id="IPR014001">
    <property type="entry name" value="Helicase_ATP-bd"/>
</dbReference>
<dbReference type="GO" id="GO:0005524">
    <property type="term" value="F:ATP binding"/>
    <property type="evidence" value="ECO:0007669"/>
    <property type="project" value="UniProtKB-UniRule"/>
</dbReference>
<dbReference type="RefSeq" id="XP_002683139.1">
    <property type="nucleotide sequence ID" value="XM_002683093.1"/>
</dbReference>
<keyword evidence="3 6" id="KW-0347">Helicase</keyword>
<dbReference type="GO" id="GO:0003724">
    <property type="term" value="F:RNA helicase activity"/>
    <property type="evidence" value="ECO:0007669"/>
    <property type="project" value="UniProtKB-EC"/>
</dbReference>
<reference evidence="11 12" key="1">
    <citation type="journal article" date="2010" name="Cell">
        <title>The genome of Naegleria gruberi illuminates early eukaryotic versatility.</title>
        <authorList>
            <person name="Fritz-Laylin L.K."/>
            <person name="Prochnik S.E."/>
            <person name="Ginger M.L."/>
            <person name="Dacks J.B."/>
            <person name="Carpenter M.L."/>
            <person name="Field M.C."/>
            <person name="Kuo A."/>
            <person name="Paredez A."/>
            <person name="Chapman J."/>
            <person name="Pham J."/>
            <person name="Shu S."/>
            <person name="Neupane R."/>
            <person name="Cipriano M."/>
            <person name="Mancuso J."/>
            <person name="Tu H."/>
            <person name="Salamov A."/>
            <person name="Lindquist E."/>
            <person name="Shapiro H."/>
            <person name="Lucas S."/>
            <person name="Grigoriev I.V."/>
            <person name="Cande W.Z."/>
            <person name="Fulton C."/>
            <person name="Rokhsar D.S."/>
            <person name="Dawson S.C."/>
        </authorList>
    </citation>
    <scope>NUCLEOTIDE SEQUENCE [LARGE SCALE GENOMIC DNA]</scope>
    <source>
        <strain evidence="11 12">NEG-M</strain>
    </source>
</reference>
<dbReference type="PROSITE" id="PS51194">
    <property type="entry name" value="HELICASE_CTER"/>
    <property type="match status" value="1"/>
</dbReference>
<evidence type="ECO:0000313" key="11">
    <source>
        <dbReference type="EMBL" id="EFC50395.1"/>
    </source>
</evidence>
<comment type="similarity">
    <text evidence="6">Belongs to the DEAD box helicase family.</text>
</comment>
<feature type="domain" description="Helicase C-terminal" evidence="10">
    <location>
        <begin position="258"/>
        <end position="417"/>
    </location>
</feature>
<keyword evidence="12" id="KW-1185">Reference proteome</keyword>
<comment type="function">
    <text evidence="7">RNA helicase.</text>
</comment>
<evidence type="ECO:0000256" key="6">
    <source>
        <dbReference type="RuleBase" id="RU000492"/>
    </source>
</evidence>
<evidence type="ECO:0000256" key="4">
    <source>
        <dbReference type="ARBA" id="ARBA00022840"/>
    </source>
</evidence>
<dbReference type="Proteomes" id="UP000006671">
    <property type="component" value="Unassembled WGS sequence"/>
</dbReference>
<dbReference type="eggNOG" id="KOG0347">
    <property type="taxonomic scope" value="Eukaryota"/>
</dbReference>
<accession>D2UY21</accession>
<dbReference type="EC" id="3.6.4.13" evidence="7"/>
<dbReference type="AlphaFoldDB" id="D2UY21"/>
<dbReference type="Pfam" id="PF00271">
    <property type="entry name" value="Helicase_C"/>
    <property type="match status" value="1"/>
</dbReference>
<dbReference type="FunCoup" id="D2UY21">
    <property type="interactions" value="451"/>
</dbReference>
<evidence type="ECO:0000256" key="1">
    <source>
        <dbReference type="ARBA" id="ARBA00022741"/>
    </source>
</evidence>
<dbReference type="PROSITE" id="PS00039">
    <property type="entry name" value="DEAD_ATP_HELICASE"/>
    <property type="match status" value="1"/>
</dbReference>
<dbReference type="EMBL" id="GG738845">
    <property type="protein sequence ID" value="EFC50395.1"/>
    <property type="molecule type" value="Genomic_DNA"/>
</dbReference>